<sequence>MSLILTYGCALPIIKLCRMVYRLEDDDDEDGGDAADLVDAYHQSAQTLNILRAFSSGGFADINRLHGWNLDFVEKTEEGSRYRIFAEKVDESLHFVRAVGVDTHGSDFKKVDFFTAHDCNSLPLEEALTRQDSTNGKMYDCSAHMIFIKDPSAEDLEFVRGVNNPIGLKITTGITPEQLIEYIDTLNPLNEGGKLSIVVRMDADSMRETLPGLVRAVQRENKRILWIADPMINLAETPDGHLIRNFDKVRSELRAFFDVHEDMGSHPGGVRLEMTGKDVTECIGGESCDVKEENIGDNYYVSPGCDPRLNGNQAVELAFLIAERMRRRAGLKPIV</sequence>
<dbReference type="PANTHER" id="PTHR21337:SF0">
    <property type="entry name" value="PHOSPHO-2-DEHYDRO-3-DEOXYHEPTONATE ALDOLASE"/>
    <property type="match status" value="1"/>
</dbReference>
<dbReference type="GO" id="GO:0008652">
    <property type="term" value="P:amino acid biosynthetic process"/>
    <property type="evidence" value="ECO:0007669"/>
    <property type="project" value="UniProtKB-KW"/>
</dbReference>
<dbReference type="InterPro" id="IPR013785">
    <property type="entry name" value="Aldolase_TIM"/>
</dbReference>
<dbReference type="EC" id="2.5.1.54" evidence="6"/>
<reference evidence="7" key="1">
    <citation type="submission" date="2021-01" db="EMBL/GenBank/DDBJ databases">
        <authorList>
            <person name="Corre E."/>
            <person name="Pelletier E."/>
            <person name="Niang G."/>
            <person name="Scheremetjew M."/>
            <person name="Finn R."/>
            <person name="Kale V."/>
            <person name="Holt S."/>
            <person name="Cochrane G."/>
            <person name="Meng A."/>
            <person name="Brown T."/>
            <person name="Cohen L."/>
        </authorList>
    </citation>
    <scope>NUCLEOTIDE SEQUENCE</scope>
    <source>
        <strain evidence="7">CCMP826</strain>
    </source>
</reference>
<comment type="catalytic activity">
    <reaction evidence="4 6">
        <text>D-erythrose 4-phosphate + phosphoenolpyruvate + H2O = 7-phospho-2-dehydro-3-deoxy-D-arabino-heptonate + phosphate</text>
        <dbReference type="Rhea" id="RHEA:14717"/>
        <dbReference type="ChEBI" id="CHEBI:15377"/>
        <dbReference type="ChEBI" id="CHEBI:16897"/>
        <dbReference type="ChEBI" id="CHEBI:43474"/>
        <dbReference type="ChEBI" id="CHEBI:58394"/>
        <dbReference type="ChEBI" id="CHEBI:58702"/>
        <dbReference type="EC" id="2.5.1.54"/>
    </reaction>
</comment>
<comment type="pathway">
    <text evidence="1 6">Metabolic intermediate biosynthesis; chorismate biosynthesis; chorismate from D-erythrose 4-phosphate and phosphoenolpyruvate: step 1/7.</text>
</comment>
<organism evidence="7">
    <name type="scientific">Helicotheca tamesis</name>
    <dbReference type="NCBI Taxonomy" id="374047"/>
    <lineage>
        <taxon>Eukaryota</taxon>
        <taxon>Sar</taxon>
        <taxon>Stramenopiles</taxon>
        <taxon>Ochrophyta</taxon>
        <taxon>Bacillariophyta</taxon>
        <taxon>Mediophyceae</taxon>
        <taxon>Lithodesmiophycidae</taxon>
        <taxon>Lithodesmiales</taxon>
        <taxon>Lithodesmiaceae</taxon>
        <taxon>Helicotheca</taxon>
    </lineage>
</organism>
<evidence type="ECO:0000313" key="7">
    <source>
        <dbReference type="EMBL" id="CAD9503031.1"/>
    </source>
</evidence>
<evidence type="ECO:0000256" key="5">
    <source>
        <dbReference type="PIRSR" id="PIRSR602480-1"/>
    </source>
</evidence>
<gene>
    <name evidence="7" type="ORF">HTAM1171_LOCUS8184</name>
</gene>
<evidence type="ECO:0000256" key="3">
    <source>
        <dbReference type="ARBA" id="ARBA00022679"/>
    </source>
</evidence>
<evidence type="ECO:0000256" key="2">
    <source>
        <dbReference type="ARBA" id="ARBA00008911"/>
    </source>
</evidence>
<dbReference type="PANTHER" id="PTHR21337">
    <property type="entry name" value="PHOSPHO-2-DEHYDRO-3-DEOXYHEPTONATE ALDOLASE 1, 2"/>
    <property type="match status" value="1"/>
</dbReference>
<evidence type="ECO:0000256" key="4">
    <source>
        <dbReference type="ARBA" id="ARBA00047508"/>
    </source>
</evidence>
<name>A0A7S2MUA3_9STRA</name>
<feature type="binding site" evidence="5">
    <location>
        <position position="200"/>
    </location>
    <ligand>
        <name>phosphoenolpyruvate</name>
        <dbReference type="ChEBI" id="CHEBI:58702"/>
    </ligand>
</feature>
<dbReference type="EMBL" id="HBGV01013421">
    <property type="protein sequence ID" value="CAD9503031.1"/>
    <property type="molecule type" value="Transcribed_RNA"/>
</dbReference>
<keyword evidence="6" id="KW-0028">Amino-acid biosynthesis</keyword>
<keyword evidence="5" id="KW-0170">Cobalt</keyword>
<protein>
    <recommendedName>
        <fullName evidence="6">Phospho-2-dehydro-3-deoxyheptonate aldolase</fullName>
        <ecNumber evidence="6">2.5.1.54</ecNumber>
    </recommendedName>
</protein>
<comment type="cofactor">
    <cofactor evidence="5">
        <name>Mn(2+)</name>
        <dbReference type="ChEBI" id="CHEBI:29035"/>
    </cofactor>
    <cofactor evidence="5">
        <name>Co(2+)</name>
        <dbReference type="ChEBI" id="CHEBI:48828"/>
    </cofactor>
    <cofactor evidence="5">
        <name>Cd(2+)</name>
        <dbReference type="ChEBI" id="CHEBI:48775"/>
    </cofactor>
    <text evidence="5">Binds 1 divalent cation per subunit. The enzyme is active with manganese, cobalt or cadmium ions.</text>
</comment>
<evidence type="ECO:0000256" key="6">
    <source>
        <dbReference type="RuleBase" id="RU363071"/>
    </source>
</evidence>
<keyword evidence="5" id="KW-0464">Manganese</keyword>
<accession>A0A7S2MUA3</accession>
<dbReference type="GO" id="GO:0009073">
    <property type="term" value="P:aromatic amino acid family biosynthetic process"/>
    <property type="evidence" value="ECO:0007669"/>
    <property type="project" value="UniProtKB-KW"/>
</dbReference>
<dbReference type="SUPFAM" id="SSF51569">
    <property type="entry name" value="Aldolase"/>
    <property type="match status" value="1"/>
</dbReference>
<dbReference type="GO" id="GO:0003849">
    <property type="term" value="F:3-deoxy-7-phosphoheptulonate synthase activity"/>
    <property type="evidence" value="ECO:0007669"/>
    <property type="project" value="UniProtKB-EC"/>
</dbReference>
<dbReference type="Pfam" id="PF01474">
    <property type="entry name" value="DAHP_synth_2"/>
    <property type="match status" value="1"/>
</dbReference>
<keyword evidence="5" id="KW-0104">Cadmium</keyword>
<dbReference type="UniPathway" id="UPA00053">
    <property type="reaction ID" value="UER00084"/>
</dbReference>
<feature type="binding site" evidence="5">
    <location>
        <position position="273"/>
    </location>
    <ligand>
        <name>Mn(2+)</name>
        <dbReference type="ChEBI" id="CHEBI:29035"/>
    </ligand>
</feature>
<proteinExistence type="inferred from homology"/>
<dbReference type="InterPro" id="IPR002480">
    <property type="entry name" value="DAHP_synth_2"/>
</dbReference>
<keyword evidence="6" id="KW-0057">Aromatic amino acid biosynthesis</keyword>
<comment type="similarity">
    <text evidence="2 6">Belongs to the class-II DAHP synthase family.</text>
</comment>
<feature type="binding site" evidence="5">
    <location>
        <position position="169"/>
    </location>
    <ligand>
        <name>phosphoenolpyruvate</name>
        <dbReference type="ChEBI" id="CHEBI:58702"/>
    </ligand>
</feature>
<dbReference type="AlphaFoldDB" id="A0A7S2MUA3"/>
<feature type="binding site" evidence="5">
    <location>
        <position position="306"/>
    </location>
    <ligand>
        <name>phosphoenolpyruvate</name>
        <dbReference type="ChEBI" id="CHEBI:58702"/>
    </ligand>
</feature>
<dbReference type="Gene3D" id="3.20.20.70">
    <property type="entry name" value="Aldolase class I"/>
    <property type="match status" value="1"/>
</dbReference>
<dbReference type="GO" id="GO:0009423">
    <property type="term" value="P:chorismate biosynthetic process"/>
    <property type="evidence" value="ECO:0007669"/>
    <property type="project" value="UniProtKB-UniPathway"/>
</dbReference>
<keyword evidence="3 6" id="KW-0808">Transferase</keyword>
<evidence type="ECO:0000256" key="1">
    <source>
        <dbReference type="ARBA" id="ARBA00004688"/>
    </source>
</evidence>